<protein>
    <submittedName>
        <fullName evidence="1">Uncharacterized protein</fullName>
    </submittedName>
</protein>
<accession>A0A812TAW8</accession>
<name>A0A812TAW8_9DINO</name>
<dbReference type="Proteomes" id="UP000604046">
    <property type="component" value="Unassembled WGS sequence"/>
</dbReference>
<evidence type="ECO:0000313" key="1">
    <source>
        <dbReference type="EMBL" id="CAE7517078.1"/>
    </source>
</evidence>
<keyword evidence="2" id="KW-1185">Reference proteome</keyword>
<comment type="caution">
    <text evidence="1">The sequence shown here is derived from an EMBL/GenBank/DDBJ whole genome shotgun (WGS) entry which is preliminary data.</text>
</comment>
<proteinExistence type="predicted"/>
<evidence type="ECO:0000313" key="2">
    <source>
        <dbReference type="Proteomes" id="UP000604046"/>
    </source>
</evidence>
<gene>
    <name evidence="1" type="ORF">SNAT2548_LOCUS28944</name>
</gene>
<sequence length="390" mass="43646">MMTSFSGLLKHGASLKTGTLRSPYFDGRCYALSQALASDIVDGNLQNLSRAAYEADGSSSEDVDMGKWVNLSSLNVDLERVHLSTDLTARVLEAFLKNEAAYEWPDLALGNSYFYYWNARAVATFKHLVFAAVNSPLHGSEILKRLPQHAPQVPPSETSHMQSLFLKLERDAEACLTCRAPAESPRSPWQLIMRTMSSETQAVVKTVHPGRNSRNSFAVVHVRCDPNILKRHADYGLLRHRFVADRLPANVQNLVVVGESISFDVKNICGKCIKDFQEYMEQRNVSVELRSNGTQEEDWHFLASAPLLFCAPSTFCASAAFGNPNQVFLAVNDNTSVRQPLFSVPSPRNLQWVQTDFLPGQWLKHQSWEDTRDYLRASSCAVSFCVPRAN</sequence>
<dbReference type="AlphaFoldDB" id="A0A812TAW8"/>
<dbReference type="EMBL" id="CAJNDS010002537">
    <property type="protein sequence ID" value="CAE7517078.1"/>
    <property type="molecule type" value="Genomic_DNA"/>
</dbReference>
<reference evidence="1" key="1">
    <citation type="submission" date="2021-02" db="EMBL/GenBank/DDBJ databases">
        <authorList>
            <person name="Dougan E. K."/>
            <person name="Rhodes N."/>
            <person name="Thang M."/>
            <person name="Chan C."/>
        </authorList>
    </citation>
    <scope>NUCLEOTIDE SEQUENCE</scope>
</reference>
<organism evidence="1 2">
    <name type="scientific">Symbiodinium natans</name>
    <dbReference type="NCBI Taxonomy" id="878477"/>
    <lineage>
        <taxon>Eukaryota</taxon>
        <taxon>Sar</taxon>
        <taxon>Alveolata</taxon>
        <taxon>Dinophyceae</taxon>
        <taxon>Suessiales</taxon>
        <taxon>Symbiodiniaceae</taxon>
        <taxon>Symbiodinium</taxon>
    </lineage>
</organism>